<feature type="compositionally biased region" description="Polar residues" evidence="1">
    <location>
        <begin position="71"/>
        <end position="82"/>
    </location>
</feature>
<dbReference type="OrthoDB" id="4161676at2759"/>
<gene>
    <name evidence="2" type="ORF">G647_05946</name>
</gene>
<sequence length="222" mass="21855">METVKNTVSHLLGGNKESSTEENSHHHLPGHHKQPDDQTASTSTPSSHETGHGNGHGHASPADVPSKPASAGNSGNNDQQAQPPADGGDRIQSPDQGPDPALVGEANPTEKLSGTGAPGSHSALFGLTPDGKKNAEASKGSGAPQAAHSEKTAVGGGKPAEGGDTSSRAPTGNAQVSEQLQTSEAAPGQKGGQRTDPVPLPAEGGTKPGAGATGLQQGGGDV</sequence>
<dbReference type="Proteomes" id="UP000030678">
    <property type="component" value="Unassembled WGS sequence"/>
</dbReference>
<feature type="compositionally biased region" description="Gly residues" evidence="1">
    <location>
        <begin position="206"/>
        <end position="222"/>
    </location>
</feature>
<feature type="compositionally biased region" description="Polar residues" evidence="1">
    <location>
        <begin position="37"/>
        <end position="48"/>
    </location>
</feature>
<evidence type="ECO:0000256" key="1">
    <source>
        <dbReference type="SAM" id="MobiDB-lite"/>
    </source>
</evidence>
<dbReference type="GeneID" id="19984439"/>
<dbReference type="RefSeq" id="XP_008728494.1">
    <property type="nucleotide sequence ID" value="XM_008730272.1"/>
</dbReference>
<accession>V9D7F5</accession>
<protein>
    <submittedName>
        <fullName evidence="2">Uncharacterized protein</fullName>
    </submittedName>
</protein>
<feature type="region of interest" description="Disordered" evidence="1">
    <location>
        <begin position="1"/>
        <end position="222"/>
    </location>
</feature>
<dbReference type="VEuPathDB" id="FungiDB:G647_05946"/>
<dbReference type="EMBL" id="KB822706">
    <property type="protein sequence ID" value="ETI21877.1"/>
    <property type="molecule type" value="Genomic_DNA"/>
</dbReference>
<name>V9D7F5_9EURO</name>
<evidence type="ECO:0000313" key="3">
    <source>
        <dbReference type="Proteomes" id="UP000030678"/>
    </source>
</evidence>
<dbReference type="AlphaFoldDB" id="V9D7F5"/>
<reference evidence="2 3" key="1">
    <citation type="submission" date="2013-03" db="EMBL/GenBank/DDBJ databases">
        <title>The Genome Sequence of Cladophialophora carrionii CBS 160.54.</title>
        <authorList>
            <consortium name="The Broad Institute Genomics Platform"/>
            <person name="Cuomo C."/>
            <person name="de Hoog S."/>
            <person name="Gorbushina A."/>
            <person name="Walker B."/>
            <person name="Young S.K."/>
            <person name="Zeng Q."/>
            <person name="Gargeya S."/>
            <person name="Fitzgerald M."/>
            <person name="Haas B."/>
            <person name="Abouelleil A."/>
            <person name="Allen A.W."/>
            <person name="Alvarado L."/>
            <person name="Arachchi H.M."/>
            <person name="Berlin A.M."/>
            <person name="Chapman S.B."/>
            <person name="Gainer-Dewar J."/>
            <person name="Goldberg J."/>
            <person name="Griggs A."/>
            <person name="Gujja S."/>
            <person name="Hansen M."/>
            <person name="Howarth C."/>
            <person name="Imamovic A."/>
            <person name="Ireland A."/>
            <person name="Larimer J."/>
            <person name="McCowan C."/>
            <person name="Murphy C."/>
            <person name="Pearson M."/>
            <person name="Poon T.W."/>
            <person name="Priest M."/>
            <person name="Roberts A."/>
            <person name="Saif S."/>
            <person name="Shea T."/>
            <person name="Sisk P."/>
            <person name="Sykes S."/>
            <person name="Wortman J."/>
            <person name="Nusbaum C."/>
            <person name="Birren B."/>
        </authorList>
    </citation>
    <scope>NUCLEOTIDE SEQUENCE [LARGE SCALE GENOMIC DNA]</scope>
    <source>
        <strain evidence="2 3">CBS 160.54</strain>
    </source>
</reference>
<evidence type="ECO:0000313" key="2">
    <source>
        <dbReference type="EMBL" id="ETI21877.1"/>
    </source>
</evidence>
<organism evidence="2 3">
    <name type="scientific">Cladophialophora carrionii CBS 160.54</name>
    <dbReference type="NCBI Taxonomy" id="1279043"/>
    <lineage>
        <taxon>Eukaryota</taxon>
        <taxon>Fungi</taxon>
        <taxon>Dikarya</taxon>
        <taxon>Ascomycota</taxon>
        <taxon>Pezizomycotina</taxon>
        <taxon>Eurotiomycetes</taxon>
        <taxon>Chaetothyriomycetidae</taxon>
        <taxon>Chaetothyriales</taxon>
        <taxon>Herpotrichiellaceae</taxon>
        <taxon>Cladophialophora</taxon>
    </lineage>
</organism>
<feature type="compositionally biased region" description="Polar residues" evidence="1">
    <location>
        <begin position="164"/>
        <end position="184"/>
    </location>
</feature>
<proteinExistence type="predicted"/>
<dbReference type="HOGENOM" id="CLU_114193_0_0_1"/>